<dbReference type="InterPro" id="IPR036179">
    <property type="entry name" value="Ig-like_dom_sf"/>
</dbReference>
<feature type="chain" id="PRO_5017232057" description="Ig-like domain-containing protein" evidence="1">
    <location>
        <begin position="35"/>
        <end position="405"/>
    </location>
</feature>
<evidence type="ECO:0000256" key="1">
    <source>
        <dbReference type="SAM" id="SignalP"/>
    </source>
</evidence>
<dbReference type="SMART" id="SM00409">
    <property type="entry name" value="IG"/>
    <property type="match status" value="3"/>
</dbReference>
<dbReference type="Ensembl" id="ENSSPAT00000016428.1">
    <property type="protein sequence ID" value="ENSSPAP00000016168.1"/>
    <property type="gene ID" value="ENSSPAG00000012178.1"/>
</dbReference>
<reference evidence="3" key="1">
    <citation type="submission" date="2023-09" db="UniProtKB">
        <authorList>
            <consortium name="Ensembl"/>
        </authorList>
    </citation>
    <scope>IDENTIFICATION</scope>
</reference>
<keyword evidence="1" id="KW-0732">Signal</keyword>
<sequence length="405" mass="44823">VKATVSSQCILSFRGLSILRQFVALMCCWNTCCCCFTSGGLCQTFDIIMPQKVEALSGSCVSIPCRFTVPVAWESSLDDTCKAVWKRGWSRTRVFDSSLNGSLNVLQGNLTGNVRDKDCTTIFNNMPSNHNDNYYFRAECDNSFKYNFAAGVLISAKGLLHPHVEVEEGTEVILNCSTVAPCPALPPVLTWSPSVGDIVEDVDGANTSSVMKFIASHRHNGLNFTCTSLYRRQAGNSDLQFENSLTLSVFYSPDNTTLTYFTPVKEGDSVTMNCDSSANPAVSNYTWFKVNGGQATAVGSQQELKIPVSRDASKFYCKATNAYGTQETGVAEFSAAVAAKDVYHHAWLFLYDLHSICFILKSTKKGKCENYINLKTNIWFLLWAARWTVVSIVDSQQEGRRFASW</sequence>
<dbReference type="InterPro" id="IPR013783">
    <property type="entry name" value="Ig-like_fold"/>
</dbReference>
<name>A0A3B5A4I6_9TELE</name>
<feature type="domain" description="Ig-like" evidence="2">
    <location>
        <begin position="253"/>
        <end position="338"/>
    </location>
</feature>
<dbReference type="PROSITE" id="PS50835">
    <property type="entry name" value="IG_LIKE"/>
    <property type="match status" value="1"/>
</dbReference>
<protein>
    <recommendedName>
        <fullName evidence="2">Ig-like domain-containing protein</fullName>
    </recommendedName>
</protein>
<dbReference type="PANTHER" id="PTHR46484:SF8">
    <property type="entry name" value="B-CELL RECEPTOR CD22-LIKE-RELATED"/>
    <property type="match status" value="1"/>
</dbReference>
<dbReference type="InterPro" id="IPR003599">
    <property type="entry name" value="Ig_sub"/>
</dbReference>
<proteinExistence type="predicted"/>
<organism evidence="3">
    <name type="scientific">Stegastes partitus</name>
    <name type="common">bicolor damselfish</name>
    <dbReference type="NCBI Taxonomy" id="144197"/>
    <lineage>
        <taxon>Eukaryota</taxon>
        <taxon>Metazoa</taxon>
        <taxon>Chordata</taxon>
        <taxon>Craniata</taxon>
        <taxon>Vertebrata</taxon>
        <taxon>Euteleostomi</taxon>
        <taxon>Actinopterygii</taxon>
        <taxon>Neopterygii</taxon>
        <taxon>Teleostei</taxon>
        <taxon>Neoteleostei</taxon>
        <taxon>Acanthomorphata</taxon>
        <taxon>Ovalentaria</taxon>
        <taxon>Pomacentridae</taxon>
        <taxon>Stegastes</taxon>
    </lineage>
</organism>
<dbReference type="AlphaFoldDB" id="A0A3B5A4I6"/>
<accession>A0A3B5A4I6</accession>
<evidence type="ECO:0000259" key="2">
    <source>
        <dbReference type="PROSITE" id="PS50835"/>
    </source>
</evidence>
<dbReference type="SUPFAM" id="SSF48726">
    <property type="entry name" value="Immunoglobulin"/>
    <property type="match status" value="2"/>
</dbReference>
<dbReference type="Pfam" id="PF13895">
    <property type="entry name" value="Ig_2"/>
    <property type="match status" value="1"/>
</dbReference>
<dbReference type="GeneTree" id="ENSGT01150000286924"/>
<evidence type="ECO:0000313" key="3">
    <source>
        <dbReference type="Ensembl" id="ENSSPAP00000016168.1"/>
    </source>
</evidence>
<dbReference type="PANTHER" id="PTHR46484">
    <property type="entry name" value="SI:CH211-171H4.5-RELATED"/>
    <property type="match status" value="1"/>
</dbReference>
<dbReference type="InterPro" id="IPR007110">
    <property type="entry name" value="Ig-like_dom"/>
</dbReference>
<dbReference type="STRING" id="144197.ENSSPAP00000016168"/>
<dbReference type="Gene3D" id="2.60.40.10">
    <property type="entry name" value="Immunoglobulins"/>
    <property type="match status" value="3"/>
</dbReference>
<feature type="signal peptide" evidence="1">
    <location>
        <begin position="1"/>
        <end position="34"/>
    </location>
</feature>